<feature type="region of interest" description="Disordered" evidence="5">
    <location>
        <begin position="615"/>
        <end position="635"/>
    </location>
</feature>
<dbReference type="Proteomes" id="UP001164286">
    <property type="component" value="Unassembled WGS sequence"/>
</dbReference>
<keyword evidence="4" id="KW-0539">Nucleus</keyword>
<reference evidence="7" key="1">
    <citation type="journal article" date="2022" name="G3 (Bethesda)">
        <title>High quality genome of the basidiomycete yeast Dioszegia hungarica PDD-24b-2 isolated from cloud water.</title>
        <authorList>
            <person name="Jarrige D."/>
            <person name="Haridas S."/>
            <person name="Bleykasten-Grosshans C."/>
            <person name="Joly M."/>
            <person name="Nadalig T."/>
            <person name="Sancelme M."/>
            <person name="Vuilleumier S."/>
            <person name="Grigoriev I.V."/>
            <person name="Amato P."/>
            <person name="Bringel F."/>
        </authorList>
    </citation>
    <scope>NUCLEOTIDE SEQUENCE</scope>
    <source>
        <strain evidence="7">PDD-24b-2</strain>
    </source>
</reference>
<feature type="region of interest" description="Disordered" evidence="5">
    <location>
        <begin position="176"/>
        <end position="248"/>
    </location>
</feature>
<dbReference type="InterPro" id="IPR051127">
    <property type="entry name" value="Fungal_SecMet_Regulators"/>
</dbReference>
<accession>A0AA38HBF0</accession>
<dbReference type="PROSITE" id="PS00463">
    <property type="entry name" value="ZN2_CY6_FUNGAL_1"/>
    <property type="match status" value="1"/>
</dbReference>
<dbReference type="PROSITE" id="PS50048">
    <property type="entry name" value="ZN2_CY6_FUNGAL_2"/>
    <property type="match status" value="1"/>
</dbReference>
<dbReference type="SUPFAM" id="SSF57701">
    <property type="entry name" value="Zn2/Cys6 DNA-binding domain"/>
    <property type="match status" value="1"/>
</dbReference>
<evidence type="ECO:0000256" key="4">
    <source>
        <dbReference type="ARBA" id="ARBA00023242"/>
    </source>
</evidence>
<comment type="caution">
    <text evidence="7">The sequence shown here is derived from an EMBL/GenBank/DDBJ whole genome shotgun (WGS) entry which is preliminary data.</text>
</comment>
<evidence type="ECO:0000256" key="2">
    <source>
        <dbReference type="ARBA" id="ARBA00023125"/>
    </source>
</evidence>
<dbReference type="RefSeq" id="XP_052947885.1">
    <property type="nucleotide sequence ID" value="XM_053088341.1"/>
</dbReference>
<feature type="region of interest" description="Disordered" evidence="5">
    <location>
        <begin position="1"/>
        <end position="40"/>
    </location>
</feature>
<dbReference type="InterPro" id="IPR036864">
    <property type="entry name" value="Zn2-C6_fun-type_DNA-bd_sf"/>
</dbReference>
<dbReference type="Gene3D" id="4.10.240.10">
    <property type="entry name" value="Zn(2)-C6 fungal-type DNA-binding domain"/>
    <property type="match status" value="1"/>
</dbReference>
<evidence type="ECO:0000259" key="6">
    <source>
        <dbReference type="PROSITE" id="PS50048"/>
    </source>
</evidence>
<dbReference type="EMBL" id="JAKWFO010000003">
    <property type="protein sequence ID" value="KAI9638108.1"/>
    <property type="molecule type" value="Genomic_DNA"/>
</dbReference>
<organism evidence="7 8">
    <name type="scientific">Dioszegia hungarica</name>
    <dbReference type="NCBI Taxonomy" id="4972"/>
    <lineage>
        <taxon>Eukaryota</taxon>
        <taxon>Fungi</taxon>
        <taxon>Dikarya</taxon>
        <taxon>Basidiomycota</taxon>
        <taxon>Agaricomycotina</taxon>
        <taxon>Tremellomycetes</taxon>
        <taxon>Tremellales</taxon>
        <taxon>Bulleribasidiaceae</taxon>
        <taxon>Dioszegia</taxon>
    </lineage>
</organism>
<sequence>MSSLPVDSALTMPPFERSRTDRYPDVSPTSNGHPNQQPYGTAGYVHGSALCFNPAYHHQLQPQTYQYQYTSPFPSQFSGPGSAHFDTHDMGMMYQPDLPHHFDPALYYGALPTLPPRFSASGSAGMPNPGRSTGCISPLDLFGSLPTAQSLPASLSILGGNNTFVQAPEAVDADDADVGGAPEMGLQYSPGSSSADSLAEIEEEPVQGSIAKKAKTQREGGASGNAEMLSPRMEEGPTLKGGKKRSRTAQACEKCRGRKAKCFGGQPCDRCIKRGFQCEFAAVRPRPTAKHSPKPRVRRHSMASIPLSSANPTFKPSTSAATIVPGHAHSHSLSTILPTPSLFPLTGRAPDTAAPIPVAPPSTHAGSALGLGLGLHFDFELSPAPAEDDGEAEGDSDLEMPGMSNSFSGSGSVTTSISSGAGGSGANWPSQPWGVEQGLLYNSEPMMTEDDIFTFSPVQSSLEWGVVDTSSSMAAGPNAGVHDGRAGSEDVDGGARLGVSELKAISGGIFAVLRLCTVYTASQIDTQFARVVSKSTAGRSSRLWLFLTSQPAQRSIEMTDKPRSAVIASDNVARSEPKTSNQLLHCPPLPPATGAPHRGTPLIAAFLGTLAETHSKPIQQSPASHPPSLPPAPTLPATLGLLLPISVRN</sequence>
<dbReference type="PANTHER" id="PTHR47424:SF3">
    <property type="entry name" value="REGULATORY PROTEIN GAL4"/>
    <property type="match status" value="1"/>
</dbReference>
<dbReference type="InterPro" id="IPR001138">
    <property type="entry name" value="Zn2Cys6_DnaBD"/>
</dbReference>
<protein>
    <recommendedName>
        <fullName evidence="6">Zn(2)-C6 fungal-type domain-containing protein</fullName>
    </recommendedName>
</protein>
<keyword evidence="8" id="KW-1185">Reference proteome</keyword>
<feature type="region of interest" description="Disordered" evidence="5">
    <location>
        <begin position="381"/>
        <end position="428"/>
    </location>
</feature>
<dbReference type="GO" id="GO:0003677">
    <property type="term" value="F:DNA binding"/>
    <property type="evidence" value="ECO:0007669"/>
    <property type="project" value="UniProtKB-KW"/>
</dbReference>
<evidence type="ECO:0000313" key="7">
    <source>
        <dbReference type="EMBL" id="KAI9638108.1"/>
    </source>
</evidence>
<evidence type="ECO:0000256" key="5">
    <source>
        <dbReference type="SAM" id="MobiDB-lite"/>
    </source>
</evidence>
<dbReference type="Pfam" id="PF00172">
    <property type="entry name" value="Zn_clus"/>
    <property type="match status" value="1"/>
</dbReference>
<evidence type="ECO:0000256" key="1">
    <source>
        <dbReference type="ARBA" id="ARBA00023015"/>
    </source>
</evidence>
<dbReference type="GO" id="GO:0000981">
    <property type="term" value="F:DNA-binding transcription factor activity, RNA polymerase II-specific"/>
    <property type="evidence" value="ECO:0007669"/>
    <property type="project" value="InterPro"/>
</dbReference>
<feature type="compositionally biased region" description="Low complexity" evidence="5">
    <location>
        <begin position="402"/>
        <end position="419"/>
    </location>
</feature>
<name>A0AA38HBF0_9TREE</name>
<keyword evidence="1" id="KW-0805">Transcription regulation</keyword>
<proteinExistence type="predicted"/>
<keyword evidence="2" id="KW-0238">DNA-binding</keyword>
<feature type="compositionally biased region" description="Polar residues" evidence="5">
    <location>
        <begin position="27"/>
        <end position="39"/>
    </location>
</feature>
<evidence type="ECO:0000313" key="8">
    <source>
        <dbReference type="Proteomes" id="UP001164286"/>
    </source>
</evidence>
<dbReference type="CDD" id="cd00067">
    <property type="entry name" value="GAL4"/>
    <property type="match status" value="1"/>
</dbReference>
<dbReference type="GeneID" id="77727546"/>
<dbReference type="GO" id="GO:0008270">
    <property type="term" value="F:zinc ion binding"/>
    <property type="evidence" value="ECO:0007669"/>
    <property type="project" value="InterPro"/>
</dbReference>
<dbReference type="AlphaFoldDB" id="A0AA38HBF0"/>
<feature type="compositionally biased region" description="Pro residues" evidence="5">
    <location>
        <begin position="624"/>
        <end position="634"/>
    </location>
</feature>
<dbReference type="PANTHER" id="PTHR47424">
    <property type="entry name" value="REGULATORY PROTEIN GAL4"/>
    <property type="match status" value="1"/>
</dbReference>
<feature type="compositionally biased region" description="Acidic residues" evidence="5">
    <location>
        <begin position="386"/>
        <end position="398"/>
    </location>
</feature>
<feature type="domain" description="Zn(2)-C6 fungal-type" evidence="6">
    <location>
        <begin position="251"/>
        <end position="280"/>
    </location>
</feature>
<gene>
    <name evidence="7" type="ORF">MKK02DRAFT_31605</name>
</gene>
<keyword evidence="3" id="KW-0804">Transcription</keyword>
<evidence type="ECO:0000256" key="3">
    <source>
        <dbReference type="ARBA" id="ARBA00023163"/>
    </source>
</evidence>
<dbReference type="SMART" id="SM00066">
    <property type="entry name" value="GAL4"/>
    <property type="match status" value="1"/>
</dbReference>